<gene>
    <name evidence="1" type="ORF">METZ01_LOCUS418109</name>
</gene>
<dbReference type="Pfam" id="PF05258">
    <property type="entry name" value="DciA"/>
    <property type="match status" value="1"/>
</dbReference>
<organism evidence="1">
    <name type="scientific">marine metagenome</name>
    <dbReference type="NCBI Taxonomy" id="408172"/>
    <lineage>
        <taxon>unclassified sequences</taxon>
        <taxon>metagenomes</taxon>
        <taxon>ecological metagenomes</taxon>
    </lineage>
</organism>
<dbReference type="AlphaFoldDB" id="A0A382X3S9"/>
<dbReference type="PANTHER" id="PTHR36456">
    <property type="entry name" value="UPF0232 PROTEIN SCO3875"/>
    <property type="match status" value="1"/>
</dbReference>
<dbReference type="EMBL" id="UINC01164416">
    <property type="protein sequence ID" value="SVD65255.1"/>
    <property type="molecule type" value="Genomic_DNA"/>
</dbReference>
<protein>
    <recommendedName>
        <fullName evidence="2">RNA-binding protein KhpB N-terminal domain-containing protein</fullName>
    </recommendedName>
</protein>
<sequence length="97" mass="11466">MKRLNQQIIGTVIKKLLKKQNLKVRLEELNVLDYSKEVLGINLMKYITDLSIEKNTLFIKVNSAVVRNELSYQKTNLRKRINKKTGKEFLKEIVLKY</sequence>
<proteinExistence type="predicted"/>
<name>A0A382X3S9_9ZZZZ</name>
<dbReference type="InterPro" id="IPR007922">
    <property type="entry name" value="DciA-like"/>
</dbReference>
<evidence type="ECO:0008006" key="2">
    <source>
        <dbReference type="Google" id="ProtNLM"/>
    </source>
</evidence>
<accession>A0A382X3S9</accession>
<evidence type="ECO:0000313" key="1">
    <source>
        <dbReference type="EMBL" id="SVD65255.1"/>
    </source>
</evidence>
<reference evidence="1" key="1">
    <citation type="submission" date="2018-05" db="EMBL/GenBank/DDBJ databases">
        <authorList>
            <person name="Lanie J.A."/>
            <person name="Ng W.-L."/>
            <person name="Kazmierczak K.M."/>
            <person name="Andrzejewski T.M."/>
            <person name="Davidsen T.M."/>
            <person name="Wayne K.J."/>
            <person name="Tettelin H."/>
            <person name="Glass J.I."/>
            <person name="Rusch D."/>
            <person name="Podicherti R."/>
            <person name="Tsui H.-C.T."/>
            <person name="Winkler M.E."/>
        </authorList>
    </citation>
    <scope>NUCLEOTIDE SEQUENCE</scope>
</reference>
<dbReference type="PANTHER" id="PTHR36456:SF1">
    <property type="entry name" value="UPF0232 PROTEIN SCO3875"/>
    <property type="match status" value="1"/>
</dbReference>